<keyword evidence="2" id="KW-1185">Reference proteome</keyword>
<evidence type="ECO:0008006" key="3">
    <source>
        <dbReference type="Google" id="ProtNLM"/>
    </source>
</evidence>
<sequence>MAHHRPSKHLRAARPLSQAGFQVSVHKYDGSWLVRQIRAGQSVKRYTCPECQRAIVPGQAHVVVWPAVPPIGSSSAVEFRRHFHSQCWAMRP</sequence>
<protein>
    <recommendedName>
        <fullName evidence="3">ATP/GTP-binding protein</fullName>
    </recommendedName>
</protein>
<evidence type="ECO:0000313" key="1">
    <source>
        <dbReference type="EMBL" id="SER66359.1"/>
    </source>
</evidence>
<dbReference type="Proteomes" id="UP000198815">
    <property type="component" value="Unassembled WGS sequence"/>
</dbReference>
<reference evidence="1 2" key="1">
    <citation type="submission" date="2016-10" db="EMBL/GenBank/DDBJ databases">
        <authorList>
            <person name="de Groot N.N."/>
        </authorList>
    </citation>
    <scope>NUCLEOTIDE SEQUENCE [LARGE SCALE GENOMIC DNA]</scope>
    <source>
        <strain evidence="1 2">DSM 16859</strain>
    </source>
</reference>
<dbReference type="AlphaFoldDB" id="A0A1H9R2S2"/>
<dbReference type="RefSeq" id="WP_091968228.1">
    <property type="nucleotide sequence ID" value="NZ_FOGZ01000005.1"/>
</dbReference>
<evidence type="ECO:0000313" key="2">
    <source>
        <dbReference type="Proteomes" id="UP000198815"/>
    </source>
</evidence>
<dbReference type="OrthoDB" id="3381577at2"/>
<dbReference type="EMBL" id="FOGZ01000005">
    <property type="protein sequence ID" value="SER66359.1"/>
    <property type="molecule type" value="Genomic_DNA"/>
</dbReference>
<proteinExistence type="predicted"/>
<accession>A0A1H9R2S2</accession>
<gene>
    <name evidence="1" type="ORF">SAMN05443377_10566</name>
</gene>
<name>A0A1H9R2S2_9ACTN</name>
<organism evidence="1 2">
    <name type="scientific">Propionibacterium cyclohexanicum</name>
    <dbReference type="NCBI Taxonomy" id="64702"/>
    <lineage>
        <taxon>Bacteria</taxon>
        <taxon>Bacillati</taxon>
        <taxon>Actinomycetota</taxon>
        <taxon>Actinomycetes</taxon>
        <taxon>Propionibacteriales</taxon>
        <taxon>Propionibacteriaceae</taxon>
        <taxon>Propionibacterium</taxon>
    </lineage>
</organism>
<dbReference type="STRING" id="64702.SAMN05443377_10566"/>